<evidence type="ECO:0000256" key="5">
    <source>
        <dbReference type="ARBA" id="ARBA00023306"/>
    </source>
</evidence>
<gene>
    <name evidence="6" type="primary">divIB</name>
    <name evidence="9" type="ORF">G9403_06155</name>
</gene>
<sequence>MTDKKENPHNDSDNANSSDIQAHLDALLSGKVESSKPKRSKKTDETHSQSEPTQVNNVKRSEEKQDKPSAITTVDEEKIKSSKRPHLKRTPLLFAHEWAAIKTIVILVIMAAGLIYLISPNGQVQRYEVVGTHELSDKTVLNAAGLRTGQSLLATVNQSDYFSQEAKRKNPQINHLKLSIKSDNTLQVKVDEIVKVGYVKAGNKYYPILENGSMLNQGLSNQQVGGLPLYDGFTSDKQLRKTLAEFGKLSDPLRHAVSEIVWSPNSQNNQRLLIYMNDGNEVLISADELSKKMKYYPGMVAQLKQTGVADLQVGAYFKPYD</sequence>
<dbReference type="EMBL" id="JAANXN010000007">
    <property type="protein sequence ID" value="MDF8371225.1"/>
    <property type="molecule type" value="Genomic_DNA"/>
</dbReference>
<dbReference type="GO" id="GO:0032153">
    <property type="term" value="C:cell division site"/>
    <property type="evidence" value="ECO:0007669"/>
    <property type="project" value="UniProtKB-UniRule"/>
</dbReference>
<dbReference type="KEGG" id="wpa:CO680_01820"/>
<evidence type="ECO:0000259" key="8">
    <source>
        <dbReference type="Pfam" id="PF03799"/>
    </source>
</evidence>
<dbReference type="PANTHER" id="PTHR37820">
    <property type="entry name" value="CELL DIVISION PROTEIN DIVIB"/>
    <property type="match status" value="1"/>
</dbReference>
<comment type="function">
    <text evidence="6">Cell division protein that may be involved in stabilizing or promoting the assembly of the division complex.</text>
</comment>
<dbReference type="PANTHER" id="PTHR37820:SF1">
    <property type="entry name" value="CELL DIVISION PROTEIN FTSQ"/>
    <property type="match status" value="1"/>
</dbReference>
<dbReference type="RefSeq" id="WP_002828545.1">
    <property type="nucleotide sequence ID" value="NZ_CABKOP010000011.1"/>
</dbReference>
<dbReference type="GO" id="GO:0005886">
    <property type="term" value="C:plasma membrane"/>
    <property type="evidence" value="ECO:0007669"/>
    <property type="project" value="UniProtKB-SubCell"/>
</dbReference>
<keyword evidence="4 6" id="KW-1133">Transmembrane helix</keyword>
<feature type="transmembrane region" description="Helical" evidence="6">
    <location>
        <begin position="92"/>
        <end position="118"/>
    </location>
</feature>
<dbReference type="InterPro" id="IPR026580">
    <property type="entry name" value="DivIB"/>
</dbReference>
<evidence type="ECO:0000256" key="4">
    <source>
        <dbReference type="ARBA" id="ARBA00022989"/>
    </source>
</evidence>
<comment type="similarity">
    <text evidence="6">Belongs to the FtsQ/DivIB family. DivIB subfamily.</text>
</comment>
<evidence type="ECO:0000313" key="9">
    <source>
        <dbReference type="EMBL" id="MDF8371225.1"/>
    </source>
</evidence>
<evidence type="ECO:0000256" key="3">
    <source>
        <dbReference type="ARBA" id="ARBA00022692"/>
    </source>
</evidence>
<feature type="compositionally biased region" description="Polar residues" evidence="7">
    <location>
        <begin position="49"/>
        <end position="58"/>
    </location>
</feature>
<evidence type="ECO:0000256" key="2">
    <source>
        <dbReference type="ARBA" id="ARBA00022618"/>
    </source>
</evidence>
<keyword evidence="3 6" id="KW-0812">Transmembrane</keyword>
<name>A0ABD4XJP8_WEIPA</name>
<dbReference type="Pfam" id="PF03799">
    <property type="entry name" value="FtsQ_DivIB_C"/>
    <property type="match status" value="1"/>
</dbReference>
<evidence type="ECO:0000256" key="7">
    <source>
        <dbReference type="SAM" id="MobiDB-lite"/>
    </source>
</evidence>
<keyword evidence="1 6" id="KW-1003">Cell membrane</keyword>
<dbReference type="GO" id="GO:0043093">
    <property type="term" value="P:FtsZ-dependent cytokinesis"/>
    <property type="evidence" value="ECO:0007669"/>
    <property type="project" value="UniProtKB-UniRule"/>
</dbReference>
<dbReference type="Gene3D" id="3.40.50.10960">
    <property type="match status" value="1"/>
</dbReference>
<comment type="caution">
    <text evidence="9">The sequence shown here is derived from an EMBL/GenBank/DDBJ whole genome shotgun (WGS) entry which is preliminary data.</text>
</comment>
<dbReference type="InterPro" id="IPR050487">
    <property type="entry name" value="FtsQ_DivIB"/>
</dbReference>
<keyword evidence="2 6" id="KW-0132">Cell division</keyword>
<reference evidence="9 10" key="1">
    <citation type="submission" date="2020-03" db="EMBL/GenBank/DDBJ databases">
        <title>Comparative genomics of Weissella paramesenteroides.</title>
        <authorList>
            <person name="Kant R."/>
            <person name="Takala T."/>
            <person name="Saris P."/>
        </authorList>
    </citation>
    <scope>NUCLEOTIDE SEQUENCE [LARGE SCALE GENOMIC DNA]</scope>
    <source>
        <strain evidence="9 10">SJ27-4</strain>
    </source>
</reference>
<feature type="compositionally biased region" description="Basic and acidic residues" evidence="7">
    <location>
        <begin position="1"/>
        <end position="12"/>
    </location>
</feature>
<organism evidence="9 10">
    <name type="scientific">Weissella paramesenteroides</name>
    <name type="common">Leuconostoc paramesenteroides</name>
    <dbReference type="NCBI Taxonomy" id="1249"/>
    <lineage>
        <taxon>Bacteria</taxon>
        <taxon>Bacillati</taxon>
        <taxon>Bacillota</taxon>
        <taxon>Bacilli</taxon>
        <taxon>Lactobacillales</taxon>
        <taxon>Lactobacillaceae</taxon>
        <taxon>Weissella</taxon>
    </lineage>
</organism>
<keyword evidence="5 6" id="KW-0131">Cell cycle</keyword>
<evidence type="ECO:0000256" key="6">
    <source>
        <dbReference type="HAMAP-Rule" id="MF_00912"/>
    </source>
</evidence>
<proteinExistence type="inferred from homology"/>
<feature type="region of interest" description="Disordered" evidence="7">
    <location>
        <begin position="1"/>
        <end position="85"/>
    </location>
</feature>
<dbReference type="AlphaFoldDB" id="A0ABD4XJP8"/>
<accession>A0ABD4XJP8</accession>
<evidence type="ECO:0000313" key="10">
    <source>
        <dbReference type="Proteomes" id="UP001215461"/>
    </source>
</evidence>
<comment type="subcellular location">
    <subcellularLocation>
        <location evidence="6">Cell membrane</location>
        <topology evidence="6">Single-pass type II membrane protein</topology>
    </subcellularLocation>
    <text evidence="6">Localizes to the division septum.</text>
</comment>
<dbReference type="HAMAP" id="MF_00912">
    <property type="entry name" value="DivIB"/>
    <property type="match status" value="1"/>
</dbReference>
<evidence type="ECO:0000256" key="1">
    <source>
        <dbReference type="ARBA" id="ARBA00022475"/>
    </source>
</evidence>
<dbReference type="Proteomes" id="UP001215461">
    <property type="component" value="Unassembled WGS sequence"/>
</dbReference>
<feature type="domain" description="Cell division protein FtsQ/DivIB C-terminal" evidence="8">
    <location>
        <begin position="198"/>
        <end position="311"/>
    </location>
</feature>
<protein>
    <recommendedName>
        <fullName evidence="6">Cell division protein DivIB</fullName>
    </recommendedName>
</protein>
<keyword evidence="6" id="KW-0472">Membrane</keyword>
<dbReference type="InterPro" id="IPR005548">
    <property type="entry name" value="Cell_div_FtsQ/DivIB_C"/>
</dbReference>